<dbReference type="Pfam" id="PF00535">
    <property type="entry name" value="Glycos_transf_2"/>
    <property type="match status" value="1"/>
</dbReference>
<dbReference type="SUPFAM" id="SSF53448">
    <property type="entry name" value="Nucleotide-diphospho-sugar transferases"/>
    <property type="match status" value="1"/>
</dbReference>
<organism evidence="2 3">
    <name type="scientific">Aeromonas hydrophila</name>
    <dbReference type="NCBI Taxonomy" id="644"/>
    <lineage>
        <taxon>Bacteria</taxon>
        <taxon>Pseudomonadati</taxon>
        <taxon>Pseudomonadota</taxon>
        <taxon>Gammaproteobacteria</taxon>
        <taxon>Aeromonadales</taxon>
        <taxon>Aeromonadaceae</taxon>
        <taxon>Aeromonas</taxon>
    </lineage>
</organism>
<gene>
    <name evidence="2" type="ORF">C6C11_06915</name>
</gene>
<dbReference type="RefSeq" id="WP_103828753.1">
    <property type="nucleotide sequence ID" value="NZ_JAOWMC010000005.1"/>
</dbReference>
<evidence type="ECO:0000259" key="1">
    <source>
        <dbReference type="Pfam" id="PF00535"/>
    </source>
</evidence>
<dbReference type="PANTHER" id="PTHR22916">
    <property type="entry name" value="GLYCOSYLTRANSFERASE"/>
    <property type="match status" value="1"/>
</dbReference>
<dbReference type="Proteomes" id="UP000253075">
    <property type="component" value="Unassembled WGS sequence"/>
</dbReference>
<dbReference type="AlphaFoldDB" id="A0ABD7GAT0"/>
<reference evidence="2 3" key="1">
    <citation type="journal article" date="2018" name="PLoS ONE">
        <title>Phenotypic characterization and whole genome analysis of extended-spectrum beta-lactamase-producing bacteria isolated from dogs in Germany.</title>
        <authorList>
            <person name="Boehmer T."/>
            <person name="Vogler A.J."/>
            <person name="Thomas A."/>
            <person name="Sauer S."/>
            <person name="Hergenroether M."/>
            <person name="Straubinger R.K."/>
            <person name="Birdsell D."/>
            <person name="Keim P."/>
            <person name="Sahl J.W."/>
            <person name="Williamson C.H."/>
            <person name="Riehm J.M."/>
        </authorList>
    </citation>
    <scope>NUCLEOTIDE SEQUENCE [LARGE SCALE GENOMIC DNA]</scope>
    <source>
        <strain evidence="2 3">AFG_SD03_1510_Ahy_093</strain>
    </source>
</reference>
<protein>
    <submittedName>
        <fullName evidence="2">Glycosyl transferase</fullName>
    </submittedName>
</protein>
<dbReference type="PANTHER" id="PTHR22916:SF71">
    <property type="entry name" value="GLYCOSYL TRANSFERASE"/>
    <property type="match status" value="1"/>
</dbReference>
<accession>A0ABD7GAT0</accession>
<keyword evidence="2" id="KW-0808">Transferase</keyword>
<feature type="domain" description="Glycosyltransferase 2-like" evidence="1">
    <location>
        <begin position="8"/>
        <end position="168"/>
    </location>
</feature>
<proteinExistence type="predicted"/>
<evidence type="ECO:0000313" key="2">
    <source>
        <dbReference type="EMBL" id="RCF51152.1"/>
    </source>
</evidence>
<reference evidence="3" key="2">
    <citation type="submission" date="2018-02" db="EMBL/GenBank/DDBJ databases">
        <title>Phenotypic characterization and whole genome analysis of multidrug-resistant, extended-spectrum beta-lactamase-producing bacteria isolated from dogs in Germany.</title>
        <authorList>
            <person name="Williamson C."/>
        </authorList>
    </citation>
    <scope>NUCLEOTIDE SEQUENCE [LARGE SCALE GENOMIC DNA]</scope>
    <source>
        <strain evidence="3">AFG_SD03_1510_Ahy_093</strain>
    </source>
</reference>
<comment type="caution">
    <text evidence="2">The sequence shown here is derived from an EMBL/GenBank/DDBJ whole genome shotgun (WGS) entry which is preliminary data.</text>
</comment>
<name>A0ABD7GAT0_AERHY</name>
<dbReference type="InterPro" id="IPR001173">
    <property type="entry name" value="Glyco_trans_2-like"/>
</dbReference>
<dbReference type="EMBL" id="PUTQ01000007">
    <property type="protein sequence ID" value="RCF51152.1"/>
    <property type="molecule type" value="Genomic_DNA"/>
</dbReference>
<dbReference type="GO" id="GO:0016758">
    <property type="term" value="F:hexosyltransferase activity"/>
    <property type="evidence" value="ECO:0007669"/>
    <property type="project" value="UniProtKB-ARBA"/>
</dbReference>
<evidence type="ECO:0000313" key="3">
    <source>
        <dbReference type="Proteomes" id="UP000253075"/>
    </source>
</evidence>
<dbReference type="InterPro" id="IPR029044">
    <property type="entry name" value="Nucleotide-diphossugar_trans"/>
</dbReference>
<dbReference type="Gene3D" id="3.90.550.10">
    <property type="entry name" value="Spore Coat Polysaccharide Biosynthesis Protein SpsA, Chain A"/>
    <property type="match status" value="1"/>
</dbReference>
<sequence length="292" mass="33830">MSSEIKVSVCVVTYNQEKYIAKCLQSLVDQVTDFPFEIIVGEDCSTDKTREIVLEFQKKYPDIIKPLLHEQNVGACQNYLMTHAKAHGKYIAHMDADDYALPGKLQTQADFLDKNPKCNMVFHRMDFIDGDNYMYTKMVTRGVLDYKFYRKDIIEFVAIAANSSKMYRSKLREIELPKFEIVDYTVNVIQVDAGYGAYCSPNALGVYRRGIGISGSSVVYDSVLNSLSYFIDAYPEYMQHINSSAWTWFLSNVKHRKESKWRFLIMVIKTFSFKGLIRYLMSRKIRRELSGL</sequence>